<dbReference type="KEGG" id="naci:NUH88_21750"/>
<organism evidence="5 6">
    <name type="scientific">Nisaea acidiphila</name>
    <dbReference type="NCBI Taxonomy" id="1862145"/>
    <lineage>
        <taxon>Bacteria</taxon>
        <taxon>Pseudomonadati</taxon>
        <taxon>Pseudomonadota</taxon>
        <taxon>Alphaproteobacteria</taxon>
        <taxon>Rhodospirillales</taxon>
        <taxon>Thalassobaculaceae</taxon>
        <taxon>Nisaea</taxon>
    </lineage>
</organism>
<dbReference type="PANTHER" id="PTHR34698">
    <property type="entry name" value="5-OXOPROLINASE SUBUNIT B"/>
    <property type="match status" value="1"/>
</dbReference>
<evidence type="ECO:0000256" key="1">
    <source>
        <dbReference type="ARBA" id="ARBA00022741"/>
    </source>
</evidence>
<dbReference type="GO" id="GO:0005524">
    <property type="term" value="F:ATP binding"/>
    <property type="evidence" value="ECO:0007669"/>
    <property type="project" value="UniProtKB-KW"/>
</dbReference>
<dbReference type="PANTHER" id="PTHR34698:SF2">
    <property type="entry name" value="5-OXOPROLINASE SUBUNIT B"/>
    <property type="match status" value="1"/>
</dbReference>
<evidence type="ECO:0000313" key="5">
    <source>
        <dbReference type="EMBL" id="UUX50000.1"/>
    </source>
</evidence>
<dbReference type="GO" id="GO:0017168">
    <property type="term" value="F:5-oxoprolinase (ATP-hydrolyzing) activity"/>
    <property type="evidence" value="ECO:0007669"/>
    <property type="project" value="UniProtKB-EC"/>
</dbReference>
<name>A0A9J7ARK9_9PROT</name>
<dbReference type="Pfam" id="PF02682">
    <property type="entry name" value="CT_C_D"/>
    <property type="match status" value="1"/>
</dbReference>
<dbReference type="EMBL" id="CP102480">
    <property type="protein sequence ID" value="UUX50000.1"/>
    <property type="molecule type" value="Genomic_DNA"/>
</dbReference>
<dbReference type="NCBIfam" id="TIGR00370">
    <property type="entry name" value="5-oxoprolinase subunit PxpB"/>
    <property type="match status" value="1"/>
</dbReference>
<evidence type="ECO:0000256" key="2">
    <source>
        <dbReference type="ARBA" id="ARBA00022801"/>
    </source>
</evidence>
<keyword evidence="1" id="KW-0547">Nucleotide-binding</keyword>
<evidence type="ECO:0000313" key="6">
    <source>
        <dbReference type="Proteomes" id="UP001060336"/>
    </source>
</evidence>
<accession>A0A9J7ARK9</accession>
<feature type="domain" description="Carboxyltransferase" evidence="4">
    <location>
        <begin position="4"/>
        <end position="204"/>
    </location>
</feature>
<dbReference type="InterPro" id="IPR003833">
    <property type="entry name" value="CT_C_D"/>
</dbReference>
<evidence type="ECO:0000259" key="4">
    <source>
        <dbReference type="SMART" id="SM00796"/>
    </source>
</evidence>
<dbReference type="Proteomes" id="UP001060336">
    <property type="component" value="Chromosome"/>
</dbReference>
<gene>
    <name evidence="5" type="primary">pxpB</name>
    <name evidence="5" type="ORF">NUH88_21750</name>
</gene>
<protein>
    <submittedName>
        <fullName evidence="5">5-oxoprolinase subunit PxpB</fullName>
        <ecNumber evidence="5">3.5.2.9</ecNumber>
    </submittedName>
</protein>
<evidence type="ECO:0000256" key="3">
    <source>
        <dbReference type="ARBA" id="ARBA00022840"/>
    </source>
</evidence>
<proteinExistence type="predicted"/>
<keyword evidence="3" id="KW-0067">ATP-binding</keyword>
<dbReference type="EC" id="3.5.2.9" evidence="5"/>
<dbReference type="Gene3D" id="2.40.100.10">
    <property type="entry name" value="Cyclophilin-like"/>
    <property type="match status" value="1"/>
</dbReference>
<dbReference type="AlphaFoldDB" id="A0A9J7ARK9"/>
<dbReference type="InterPro" id="IPR029000">
    <property type="entry name" value="Cyclophilin-like_dom_sf"/>
</dbReference>
<dbReference type="SMART" id="SM00796">
    <property type="entry name" value="AHS1"/>
    <property type="match status" value="1"/>
</dbReference>
<dbReference type="InterPro" id="IPR010016">
    <property type="entry name" value="PxpB"/>
</dbReference>
<reference evidence="5" key="1">
    <citation type="submission" date="2022-08" db="EMBL/GenBank/DDBJ databases">
        <title>Nisaea acidiphila sp. nov., isolated from a marine algal debris and emended description of the genus Nisaea Urios et al. 2008.</title>
        <authorList>
            <person name="Kwon K."/>
        </authorList>
    </citation>
    <scope>NUCLEOTIDE SEQUENCE</scope>
    <source>
        <strain evidence="5">MEBiC11861</strain>
    </source>
</reference>
<keyword evidence="6" id="KW-1185">Reference proteome</keyword>
<keyword evidence="2 5" id="KW-0378">Hydrolase</keyword>
<dbReference type="SUPFAM" id="SSF160467">
    <property type="entry name" value="PH0987 N-terminal domain-like"/>
    <property type="match status" value="1"/>
</dbReference>
<dbReference type="Gene3D" id="3.30.1360.40">
    <property type="match status" value="1"/>
</dbReference>
<dbReference type="RefSeq" id="WP_257768951.1">
    <property type="nucleotide sequence ID" value="NZ_CP102480.1"/>
</dbReference>
<dbReference type="SUPFAM" id="SSF50891">
    <property type="entry name" value="Cyclophilin-like"/>
    <property type="match status" value="1"/>
</dbReference>
<sequence>MSEPVFLPAGDTALVVQFGEAVDAAVNRRVRHLALKLRESEQKGIVDIVPTIRSLMVHYDPLVTGAATLEAAISEMLHHEDAGEDAYRLWSIPVCYEGDCAPDLDNVAREMELDTAEVVRRHAAEPLEIFMMGFLPGFPYLGLLPEEFDIPRLFEPRVKVPARSISIAVRQTTIYTVECPGGWHLIGRTPVEFFDPFRAQPILVAAGDRIRFEPVAAGEYQSLRKAVEAGDYEAVSEEVAP</sequence>